<dbReference type="InterPro" id="IPR004529">
    <property type="entry name" value="Phe-tRNA-synth_IIc_asu"/>
</dbReference>
<evidence type="ECO:0000256" key="10">
    <source>
        <dbReference type="ARBA" id="ARBA00022917"/>
    </source>
</evidence>
<dbReference type="InterPro" id="IPR045864">
    <property type="entry name" value="aa-tRNA-synth_II/BPL/LPL"/>
</dbReference>
<dbReference type="AlphaFoldDB" id="A0A6F8ZFN7"/>
<comment type="subunit">
    <text evidence="3 13">Tetramer of two alpha and two beta subunits.</text>
</comment>
<evidence type="ECO:0000256" key="11">
    <source>
        <dbReference type="ARBA" id="ARBA00023146"/>
    </source>
</evidence>
<evidence type="ECO:0000256" key="2">
    <source>
        <dbReference type="ARBA" id="ARBA00010207"/>
    </source>
</evidence>
<dbReference type="InterPro" id="IPR002319">
    <property type="entry name" value="Phenylalanyl-tRNA_Synthase"/>
</dbReference>
<evidence type="ECO:0000256" key="12">
    <source>
        <dbReference type="ARBA" id="ARBA00049255"/>
    </source>
</evidence>
<dbReference type="GO" id="GO:0016740">
    <property type="term" value="F:transferase activity"/>
    <property type="evidence" value="ECO:0007669"/>
    <property type="project" value="UniProtKB-ARBA"/>
</dbReference>
<evidence type="ECO:0000256" key="13">
    <source>
        <dbReference type="HAMAP-Rule" id="MF_00281"/>
    </source>
</evidence>
<reference evidence="15 16" key="1">
    <citation type="submission" date="2020-02" db="EMBL/GenBank/DDBJ databases">
        <authorList>
            <person name="Hogendoorn C."/>
        </authorList>
    </citation>
    <scope>NUCLEOTIDE SEQUENCE [LARGE SCALE GENOMIC DNA]</scope>
    <source>
        <strain evidence="15">R501</strain>
    </source>
</reference>
<evidence type="ECO:0000313" key="16">
    <source>
        <dbReference type="Proteomes" id="UP000503399"/>
    </source>
</evidence>
<dbReference type="GO" id="GO:0006432">
    <property type="term" value="P:phenylalanyl-tRNA aminoacylation"/>
    <property type="evidence" value="ECO:0007669"/>
    <property type="project" value="UniProtKB-UniRule"/>
</dbReference>
<dbReference type="EC" id="6.1.1.20" evidence="13"/>
<comment type="cofactor">
    <cofactor evidence="13">
        <name>Mg(2+)</name>
        <dbReference type="ChEBI" id="CHEBI:18420"/>
    </cofactor>
    <text evidence="13">Binds 2 magnesium ions per tetramer.</text>
</comment>
<keyword evidence="4 13" id="KW-0963">Cytoplasm</keyword>
<dbReference type="PANTHER" id="PTHR11538:SF41">
    <property type="entry name" value="PHENYLALANINE--TRNA LIGASE, MITOCHONDRIAL"/>
    <property type="match status" value="1"/>
</dbReference>
<dbReference type="GO" id="GO:0000049">
    <property type="term" value="F:tRNA binding"/>
    <property type="evidence" value="ECO:0007669"/>
    <property type="project" value="InterPro"/>
</dbReference>
<dbReference type="InterPro" id="IPR010978">
    <property type="entry name" value="tRNA-bd_arm"/>
</dbReference>
<evidence type="ECO:0000256" key="7">
    <source>
        <dbReference type="ARBA" id="ARBA00022741"/>
    </source>
</evidence>
<keyword evidence="16" id="KW-1185">Reference proteome</keyword>
<comment type="subcellular location">
    <subcellularLocation>
        <location evidence="1 13">Cytoplasm</location>
    </subcellularLocation>
</comment>
<dbReference type="SUPFAM" id="SSF46589">
    <property type="entry name" value="tRNA-binding arm"/>
    <property type="match status" value="1"/>
</dbReference>
<dbReference type="InterPro" id="IPR022911">
    <property type="entry name" value="Phe_tRNA_ligase_alpha1_bac"/>
</dbReference>
<evidence type="ECO:0000256" key="3">
    <source>
        <dbReference type="ARBA" id="ARBA00011209"/>
    </source>
</evidence>
<organism evidence="15 16">
    <name type="scientific">Candidatus Hydrogenisulfobacillus filiaventi</name>
    <dbReference type="NCBI Taxonomy" id="2707344"/>
    <lineage>
        <taxon>Bacteria</taxon>
        <taxon>Bacillati</taxon>
        <taxon>Bacillota</taxon>
        <taxon>Clostridia</taxon>
        <taxon>Eubacteriales</taxon>
        <taxon>Clostridiales Family XVII. Incertae Sedis</taxon>
        <taxon>Candidatus Hydrogenisulfobacillus</taxon>
    </lineage>
</organism>
<dbReference type="Pfam" id="PF02912">
    <property type="entry name" value="Phe_tRNA-synt_N"/>
    <property type="match status" value="1"/>
</dbReference>
<keyword evidence="8 13" id="KW-0067">ATP-binding</keyword>
<keyword evidence="9 13" id="KW-0460">Magnesium</keyword>
<evidence type="ECO:0000256" key="4">
    <source>
        <dbReference type="ARBA" id="ARBA00022490"/>
    </source>
</evidence>
<dbReference type="KEGG" id="hfv:R50_0903"/>
<proteinExistence type="inferred from homology"/>
<feature type="binding site" evidence="13">
    <location>
        <position position="275"/>
    </location>
    <ligand>
        <name>Mg(2+)</name>
        <dbReference type="ChEBI" id="CHEBI:18420"/>
        <note>shared with beta subunit</note>
    </ligand>
</feature>
<keyword evidence="10 13" id="KW-0648">Protein biosynthesis</keyword>
<protein>
    <recommendedName>
        <fullName evidence="13">Phenylalanine--tRNA ligase alpha subunit</fullName>
        <ecNumber evidence="13">6.1.1.20</ecNumber>
    </recommendedName>
    <alternativeName>
        <fullName evidence="13">Phenylalanyl-tRNA synthetase alpha subunit</fullName>
        <shortName evidence="13">PheRS</shortName>
    </alternativeName>
</protein>
<evidence type="ECO:0000256" key="8">
    <source>
        <dbReference type="ARBA" id="ARBA00022840"/>
    </source>
</evidence>
<dbReference type="HAMAP" id="MF_00281">
    <property type="entry name" value="Phe_tRNA_synth_alpha1"/>
    <property type="match status" value="1"/>
</dbReference>
<evidence type="ECO:0000256" key="9">
    <source>
        <dbReference type="ARBA" id="ARBA00022842"/>
    </source>
</evidence>
<keyword evidence="6 13" id="KW-0479">Metal-binding</keyword>
<evidence type="ECO:0000259" key="14">
    <source>
        <dbReference type="PROSITE" id="PS50862"/>
    </source>
</evidence>
<dbReference type="FunFam" id="3.30.930.10:FF:000003">
    <property type="entry name" value="Phenylalanine--tRNA ligase alpha subunit"/>
    <property type="match status" value="1"/>
</dbReference>
<keyword evidence="7 13" id="KW-0547">Nucleotide-binding</keyword>
<dbReference type="GO" id="GO:0000287">
    <property type="term" value="F:magnesium ion binding"/>
    <property type="evidence" value="ECO:0007669"/>
    <property type="project" value="UniProtKB-UniRule"/>
</dbReference>
<dbReference type="Proteomes" id="UP000503399">
    <property type="component" value="Chromosome"/>
</dbReference>
<evidence type="ECO:0000313" key="15">
    <source>
        <dbReference type="EMBL" id="CAB1128409.1"/>
    </source>
</evidence>
<dbReference type="CDD" id="cd00496">
    <property type="entry name" value="PheRS_alpha_core"/>
    <property type="match status" value="1"/>
</dbReference>
<evidence type="ECO:0000256" key="6">
    <source>
        <dbReference type="ARBA" id="ARBA00022723"/>
    </source>
</evidence>
<comment type="catalytic activity">
    <reaction evidence="12 13">
        <text>tRNA(Phe) + L-phenylalanine + ATP = L-phenylalanyl-tRNA(Phe) + AMP + diphosphate + H(+)</text>
        <dbReference type="Rhea" id="RHEA:19413"/>
        <dbReference type="Rhea" id="RHEA-COMP:9668"/>
        <dbReference type="Rhea" id="RHEA-COMP:9699"/>
        <dbReference type="ChEBI" id="CHEBI:15378"/>
        <dbReference type="ChEBI" id="CHEBI:30616"/>
        <dbReference type="ChEBI" id="CHEBI:33019"/>
        <dbReference type="ChEBI" id="CHEBI:58095"/>
        <dbReference type="ChEBI" id="CHEBI:78442"/>
        <dbReference type="ChEBI" id="CHEBI:78531"/>
        <dbReference type="ChEBI" id="CHEBI:456215"/>
        <dbReference type="EC" id="6.1.1.20"/>
    </reaction>
</comment>
<dbReference type="GO" id="GO:0140096">
    <property type="term" value="F:catalytic activity, acting on a protein"/>
    <property type="evidence" value="ECO:0007669"/>
    <property type="project" value="UniProtKB-ARBA"/>
</dbReference>
<evidence type="ECO:0000256" key="1">
    <source>
        <dbReference type="ARBA" id="ARBA00004496"/>
    </source>
</evidence>
<keyword evidence="5 13" id="KW-0436">Ligase</keyword>
<dbReference type="InterPro" id="IPR004188">
    <property type="entry name" value="Phe-tRNA_ligase_II_N"/>
</dbReference>
<dbReference type="EMBL" id="LR778114">
    <property type="protein sequence ID" value="CAB1128409.1"/>
    <property type="molecule type" value="Genomic_DNA"/>
</dbReference>
<dbReference type="GO" id="GO:0004826">
    <property type="term" value="F:phenylalanine-tRNA ligase activity"/>
    <property type="evidence" value="ECO:0007669"/>
    <property type="project" value="UniProtKB-UniRule"/>
</dbReference>
<dbReference type="NCBIfam" id="TIGR00468">
    <property type="entry name" value="pheS"/>
    <property type="match status" value="1"/>
</dbReference>
<dbReference type="GO" id="GO:0005524">
    <property type="term" value="F:ATP binding"/>
    <property type="evidence" value="ECO:0007669"/>
    <property type="project" value="UniProtKB-UniRule"/>
</dbReference>
<feature type="domain" description="Aminoacyl-transfer RNA synthetases class-II family profile" evidence="14">
    <location>
        <begin position="130"/>
        <end position="348"/>
    </location>
</feature>
<dbReference type="InterPro" id="IPR006195">
    <property type="entry name" value="aa-tRNA-synth_II"/>
</dbReference>
<dbReference type="PROSITE" id="PS50862">
    <property type="entry name" value="AA_TRNA_LIGASE_II"/>
    <property type="match status" value="1"/>
</dbReference>
<accession>A0A6F8ZFN7</accession>
<dbReference type="SUPFAM" id="SSF55681">
    <property type="entry name" value="Class II aaRS and biotin synthetases"/>
    <property type="match status" value="1"/>
</dbReference>
<dbReference type="Pfam" id="PF01409">
    <property type="entry name" value="tRNA-synt_2d"/>
    <property type="match status" value="1"/>
</dbReference>
<gene>
    <name evidence="13 15" type="primary">pheS</name>
    <name evidence="15" type="ORF">R50_0903</name>
</gene>
<dbReference type="Gene3D" id="3.30.930.10">
    <property type="entry name" value="Bira Bifunctional Protein, Domain 2"/>
    <property type="match status" value="1"/>
</dbReference>
<keyword evidence="11 13" id="KW-0030">Aminoacyl-tRNA synthetase</keyword>
<sequence length="368" mass="40184">MVRALARAGKGSRMDEVWDPAADAAGWVEEAEAEIQAATDPAALAAVRTRWLGRRGRLTEALRGLGELAPAARRERGQVLNRVREAVEQALAAREAALEATARAAAYARERLDMTLPGIRPAVGQLHPLTRLRRELEDLFTRLGFSVALGPEVESEWYNFEALNMPANHPARDMQDSFFVDVPGFLLRTHTSPVQIRAMHARGGALPVKVIAPGHVYRRDDDATHSPMFTQLEGLMVDRGISLADLKGVLLTLVRALFGPGTAIRLRPSYFPFTEPSVEVDISCTVCGGSGCATCKHSGWLEILGAGMVHPLVLANGGYDPDSVSGFAFGLGLERVLLLRYGFDDLRPFYQNDLRFLQQFARGSEGQA</sequence>
<name>A0A6F8ZFN7_9FIRM</name>
<comment type="similarity">
    <text evidence="2 13">Belongs to the class-II aminoacyl-tRNA synthetase family. Phe-tRNA synthetase alpha subunit type 1 subfamily.</text>
</comment>
<evidence type="ECO:0000256" key="5">
    <source>
        <dbReference type="ARBA" id="ARBA00022598"/>
    </source>
</evidence>
<dbReference type="PANTHER" id="PTHR11538">
    <property type="entry name" value="PHENYLALANYL-TRNA SYNTHETASE"/>
    <property type="match status" value="1"/>
</dbReference>
<dbReference type="GO" id="GO:0005737">
    <property type="term" value="C:cytoplasm"/>
    <property type="evidence" value="ECO:0007669"/>
    <property type="project" value="UniProtKB-SubCell"/>
</dbReference>